<dbReference type="Gene3D" id="3.30.565.10">
    <property type="entry name" value="Histidine kinase-like ATPase, C-terminal domain"/>
    <property type="match status" value="1"/>
</dbReference>
<dbReference type="InterPro" id="IPR005467">
    <property type="entry name" value="His_kinase_dom"/>
</dbReference>
<dbReference type="InterPro" id="IPR036097">
    <property type="entry name" value="HisK_dim/P_sf"/>
</dbReference>
<evidence type="ECO:0000256" key="7">
    <source>
        <dbReference type="SAM" id="MobiDB-lite"/>
    </source>
</evidence>
<gene>
    <name evidence="11" type="ORF">HNP60_001420</name>
</gene>
<dbReference type="InterPro" id="IPR013656">
    <property type="entry name" value="PAS_4"/>
</dbReference>
<dbReference type="SMART" id="SM00388">
    <property type="entry name" value="HisKA"/>
    <property type="match status" value="1"/>
</dbReference>
<feature type="domain" description="Histidine kinase" evidence="9">
    <location>
        <begin position="328"/>
        <end position="543"/>
    </location>
</feature>
<dbReference type="InterPro" id="IPR050736">
    <property type="entry name" value="Sensor_HK_Regulatory"/>
</dbReference>
<proteinExistence type="predicted"/>
<accession>A0ABR6NEF4</accession>
<feature type="region of interest" description="Disordered" evidence="7">
    <location>
        <begin position="64"/>
        <end position="84"/>
    </location>
</feature>
<protein>
    <recommendedName>
        <fullName evidence="2">histidine kinase</fullName>
        <ecNumber evidence="2">2.7.13.3</ecNumber>
    </recommendedName>
</protein>
<dbReference type="InterPro" id="IPR035965">
    <property type="entry name" value="PAS-like_dom_sf"/>
</dbReference>
<dbReference type="SUPFAM" id="SSF47384">
    <property type="entry name" value="Homodimeric domain of signal transducing histidine kinase"/>
    <property type="match status" value="1"/>
</dbReference>
<feature type="transmembrane region" description="Helical" evidence="8">
    <location>
        <begin position="166"/>
        <end position="186"/>
    </location>
</feature>
<dbReference type="EC" id="2.7.13.3" evidence="2"/>
<keyword evidence="4" id="KW-0808">Transferase</keyword>
<evidence type="ECO:0000256" key="3">
    <source>
        <dbReference type="ARBA" id="ARBA00022553"/>
    </source>
</evidence>
<dbReference type="InterPro" id="IPR003594">
    <property type="entry name" value="HATPase_dom"/>
</dbReference>
<organism evidence="11 12">
    <name type="scientific">Sphingobium lignivorans</name>
    <dbReference type="NCBI Taxonomy" id="2735886"/>
    <lineage>
        <taxon>Bacteria</taxon>
        <taxon>Pseudomonadati</taxon>
        <taxon>Pseudomonadota</taxon>
        <taxon>Alphaproteobacteria</taxon>
        <taxon>Sphingomonadales</taxon>
        <taxon>Sphingomonadaceae</taxon>
        <taxon>Sphingobium</taxon>
    </lineage>
</organism>
<dbReference type="Pfam" id="PF00512">
    <property type="entry name" value="HisKA"/>
    <property type="match status" value="1"/>
</dbReference>
<sequence length="546" mass="59502">MIAGRNWWRYAIHIFFGSVILAAIALIGFAFVRTSTGISRIAEELTRAGRTLTLVHDIDRLVPRPDLAPPEDGTCDAGNGRPPQENRRIANLLQQLRALQAQEASREASAPIERLTQFAPQANCSADAARRAEAAIGELIALERARTKELGQDLLAFDRERWSRSFALLGLLTLALVTYVTATRAYRRHERKLIERWESASQRHNLVFKGAASPLMVVDAESRIEAVNPAAERLLGIRSSELLGRPSSSVLQPWSGERSAASEEFPPGSVLPLGVHRMMVGQPSGKGFPVEVAKTSLVLPEGDRALLVVTDISERLEAERRRNEFISTASHELRSPLSAISGSLGLVLEGDTGELSEDTREMVGIANSNANRLILLINDLLDIERISSGGVSFRLSVCDLNPLAKRAVTDMRPLAREKNVTIRLQLPAEPSEACVDDQRLLQVLVNLLSNAIKFSPPDGEIIVDVSAHPGIHRVSVTDNGPGVPDELHPRIFSRFAQALGSRVGTGLGLAISKEIVERLGGSIHCRSRSGDGANFYFDLPRAIQAS</sequence>
<keyword evidence="6" id="KW-0902">Two-component regulatory system</keyword>
<evidence type="ECO:0000259" key="9">
    <source>
        <dbReference type="PROSITE" id="PS50109"/>
    </source>
</evidence>
<keyword evidence="12" id="KW-1185">Reference proteome</keyword>
<dbReference type="PRINTS" id="PR00344">
    <property type="entry name" value="BCTRLSENSOR"/>
</dbReference>
<dbReference type="CDD" id="cd00130">
    <property type="entry name" value="PAS"/>
    <property type="match status" value="1"/>
</dbReference>
<dbReference type="PROSITE" id="PS50109">
    <property type="entry name" value="HIS_KIN"/>
    <property type="match status" value="1"/>
</dbReference>
<dbReference type="InterPro" id="IPR036890">
    <property type="entry name" value="HATPase_C_sf"/>
</dbReference>
<dbReference type="InterPro" id="IPR000014">
    <property type="entry name" value="PAS"/>
</dbReference>
<evidence type="ECO:0000256" key="8">
    <source>
        <dbReference type="SAM" id="Phobius"/>
    </source>
</evidence>
<keyword evidence="8" id="KW-0472">Membrane</keyword>
<dbReference type="PROSITE" id="PS50112">
    <property type="entry name" value="PAS"/>
    <property type="match status" value="1"/>
</dbReference>
<evidence type="ECO:0000256" key="6">
    <source>
        <dbReference type="ARBA" id="ARBA00023012"/>
    </source>
</evidence>
<reference evidence="11 12" key="1">
    <citation type="submission" date="2020-08" db="EMBL/GenBank/DDBJ databases">
        <title>Exploring microbial biodiversity for novel pathways involved in the catabolism of aromatic compounds derived from lignin.</title>
        <authorList>
            <person name="Elkins J."/>
        </authorList>
    </citation>
    <scope>NUCLEOTIDE SEQUENCE [LARGE SCALE GENOMIC DNA]</scope>
    <source>
        <strain evidence="11 12">B1D3A</strain>
    </source>
</reference>
<keyword evidence="5" id="KW-0418">Kinase</keyword>
<dbReference type="SMART" id="SM00387">
    <property type="entry name" value="HATPase_c"/>
    <property type="match status" value="1"/>
</dbReference>
<keyword evidence="8" id="KW-1133">Transmembrane helix</keyword>
<dbReference type="SUPFAM" id="SSF55874">
    <property type="entry name" value="ATPase domain of HSP90 chaperone/DNA topoisomerase II/histidine kinase"/>
    <property type="match status" value="1"/>
</dbReference>
<dbReference type="InterPro" id="IPR003661">
    <property type="entry name" value="HisK_dim/P_dom"/>
</dbReference>
<dbReference type="CDD" id="cd00082">
    <property type="entry name" value="HisKA"/>
    <property type="match status" value="1"/>
</dbReference>
<dbReference type="RefSeq" id="WP_184151866.1">
    <property type="nucleotide sequence ID" value="NZ_JACHKA010000001.1"/>
</dbReference>
<feature type="transmembrane region" description="Helical" evidence="8">
    <location>
        <begin position="12"/>
        <end position="32"/>
    </location>
</feature>
<dbReference type="Proteomes" id="UP001138540">
    <property type="component" value="Unassembled WGS sequence"/>
</dbReference>
<dbReference type="SUPFAM" id="SSF55785">
    <property type="entry name" value="PYP-like sensor domain (PAS domain)"/>
    <property type="match status" value="1"/>
</dbReference>
<comment type="caution">
    <text evidence="11">The sequence shown here is derived from an EMBL/GenBank/DDBJ whole genome shotgun (WGS) entry which is preliminary data.</text>
</comment>
<dbReference type="CDD" id="cd00075">
    <property type="entry name" value="HATPase"/>
    <property type="match status" value="1"/>
</dbReference>
<feature type="domain" description="PAS" evidence="10">
    <location>
        <begin position="200"/>
        <end position="253"/>
    </location>
</feature>
<comment type="catalytic activity">
    <reaction evidence="1">
        <text>ATP + protein L-histidine = ADP + protein N-phospho-L-histidine.</text>
        <dbReference type="EC" id="2.7.13.3"/>
    </reaction>
</comment>
<evidence type="ECO:0000313" key="12">
    <source>
        <dbReference type="Proteomes" id="UP001138540"/>
    </source>
</evidence>
<keyword evidence="3" id="KW-0597">Phosphoprotein</keyword>
<evidence type="ECO:0000256" key="5">
    <source>
        <dbReference type="ARBA" id="ARBA00022777"/>
    </source>
</evidence>
<keyword evidence="8" id="KW-0812">Transmembrane</keyword>
<dbReference type="Gene3D" id="1.10.287.130">
    <property type="match status" value="1"/>
</dbReference>
<evidence type="ECO:0000259" key="10">
    <source>
        <dbReference type="PROSITE" id="PS50112"/>
    </source>
</evidence>
<dbReference type="EMBL" id="JACHKA010000001">
    <property type="protein sequence ID" value="MBB5985446.1"/>
    <property type="molecule type" value="Genomic_DNA"/>
</dbReference>
<dbReference type="NCBIfam" id="TIGR00229">
    <property type="entry name" value="sensory_box"/>
    <property type="match status" value="1"/>
</dbReference>
<dbReference type="Gene3D" id="3.30.450.20">
    <property type="entry name" value="PAS domain"/>
    <property type="match status" value="1"/>
</dbReference>
<dbReference type="PANTHER" id="PTHR43711">
    <property type="entry name" value="TWO-COMPONENT HISTIDINE KINASE"/>
    <property type="match status" value="1"/>
</dbReference>
<evidence type="ECO:0000256" key="2">
    <source>
        <dbReference type="ARBA" id="ARBA00012438"/>
    </source>
</evidence>
<evidence type="ECO:0000256" key="4">
    <source>
        <dbReference type="ARBA" id="ARBA00022679"/>
    </source>
</evidence>
<dbReference type="Pfam" id="PF08448">
    <property type="entry name" value="PAS_4"/>
    <property type="match status" value="1"/>
</dbReference>
<evidence type="ECO:0000256" key="1">
    <source>
        <dbReference type="ARBA" id="ARBA00000085"/>
    </source>
</evidence>
<evidence type="ECO:0000313" key="11">
    <source>
        <dbReference type="EMBL" id="MBB5985446.1"/>
    </source>
</evidence>
<dbReference type="Pfam" id="PF02518">
    <property type="entry name" value="HATPase_c"/>
    <property type="match status" value="1"/>
</dbReference>
<dbReference type="InterPro" id="IPR004358">
    <property type="entry name" value="Sig_transdc_His_kin-like_C"/>
</dbReference>
<dbReference type="PANTHER" id="PTHR43711:SF1">
    <property type="entry name" value="HISTIDINE KINASE 1"/>
    <property type="match status" value="1"/>
</dbReference>
<name>A0ABR6NEF4_9SPHN</name>
<dbReference type="SMART" id="SM00091">
    <property type="entry name" value="PAS"/>
    <property type="match status" value="1"/>
</dbReference>